<keyword evidence="2" id="KW-1185">Reference proteome</keyword>
<proteinExistence type="predicted"/>
<name>A0A4Y2VE97_ARAVE</name>
<protein>
    <submittedName>
        <fullName evidence="1">Uncharacterized protein</fullName>
    </submittedName>
</protein>
<organism evidence="1 2">
    <name type="scientific">Araneus ventricosus</name>
    <name type="common">Orbweaver spider</name>
    <name type="synonym">Epeira ventricosa</name>
    <dbReference type="NCBI Taxonomy" id="182803"/>
    <lineage>
        <taxon>Eukaryota</taxon>
        <taxon>Metazoa</taxon>
        <taxon>Ecdysozoa</taxon>
        <taxon>Arthropoda</taxon>
        <taxon>Chelicerata</taxon>
        <taxon>Arachnida</taxon>
        <taxon>Araneae</taxon>
        <taxon>Araneomorphae</taxon>
        <taxon>Entelegynae</taxon>
        <taxon>Araneoidea</taxon>
        <taxon>Araneidae</taxon>
        <taxon>Araneus</taxon>
    </lineage>
</organism>
<dbReference type="OrthoDB" id="6472460at2759"/>
<feature type="non-terminal residue" evidence="1">
    <location>
        <position position="110"/>
    </location>
</feature>
<dbReference type="EMBL" id="BGPR01045139">
    <property type="protein sequence ID" value="GBO22000.1"/>
    <property type="molecule type" value="Genomic_DNA"/>
</dbReference>
<evidence type="ECO:0000313" key="2">
    <source>
        <dbReference type="Proteomes" id="UP000499080"/>
    </source>
</evidence>
<comment type="caution">
    <text evidence="1">The sequence shown here is derived from an EMBL/GenBank/DDBJ whole genome shotgun (WGS) entry which is preliminary data.</text>
</comment>
<dbReference type="AlphaFoldDB" id="A0A4Y2VE97"/>
<evidence type="ECO:0000313" key="1">
    <source>
        <dbReference type="EMBL" id="GBO22000.1"/>
    </source>
</evidence>
<dbReference type="Proteomes" id="UP000499080">
    <property type="component" value="Unassembled WGS sequence"/>
</dbReference>
<gene>
    <name evidence="1" type="ORF">AVEN_210597_1</name>
</gene>
<accession>A0A4Y2VE97</accession>
<reference evidence="1 2" key="1">
    <citation type="journal article" date="2019" name="Sci. Rep.">
        <title>Orb-weaving spider Araneus ventricosus genome elucidates the spidroin gene catalogue.</title>
        <authorList>
            <person name="Kono N."/>
            <person name="Nakamura H."/>
            <person name="Ohtoshi R."/>
            <person name="Moran D.A.P."/>
            <person name="Shinohara A."/>
            <person name="Yoshida Y."/>
            <person name="Fujiwara M."/>
            <person name="Mori M."/>
            <person name="Tomita M."/>
            <person name="Arakawa K."/>
        </authorList>
    </citation>
    <scope>NUCLEOTIDE SEQUENCE [LARGE SCALE GENOMIC DNA]</scope>
</reference>
<sequence length="110" mass="12283">MCSGDKGTQTTGCREKSLPACSLRDTVWRDMGLPAAAENWDASCSAVSVLRRLAYCNSLWMTLRCIFSRYGNSRLSCISLLHTYSPPTYLIVEMVSSTHDFRLGYLGFRG</sequence>